<protein>
    <recommendedName>
        <fullName evidence="7">AAA ATPase AAA+ lid domain-containing protein</fullName>
    </recommendedName>
</protein>
<evidence type="ECO:0000256" key="1">
    <source>
        <dbReference type="ARBA" id="ARBA00004496"/>
    </source>
</evidence>
<name>A0AAV6KZM6_9ERIC</name>
<evidence type="ECO:0000313" key="9">
    <source>
        <dbReference type="Proteomes" id="UP000823749"/>
    </source>
</evidence>
<keyword evidence="6" id="KW-1133">Transmembrane helix</keyword>
<comment type="caution">
    <text evidence="8">The sequence shown here is derived from an EMBL/GenBank/DDBJ whole genome shotgun (WGS) entry which is preliminary data.</text>
</comment>
<dbReference type="Gene3D" id="1.10.8.60">
    <property type="match status" value="1"/>
</dbReference>
<dbReference type="InterPro" id="IPR027417">
    <property type="entry name" value="P-loop_NTPase"/>
</dbReference>
<comment type="subcellular location">
    <subcellularLocation>
        <location evidence="1">Cytoplasm</location>
    </subcellularLocation>
</comment>
<sequence length="223" mass="25510">MSFMCCGSVGLRLSCKDPQCWRFLGKFVEGDSVGTVIAFYVVIYSAYQLFMGVGDIAYIGILISDMASDYLSFILDQSLPLIQGMGRTVGILLRHGSKARRFELWTMSYEMVGHDFYVVHGFLPFNTVVVCLIICFCYLSSRWDMLKIHSSRMNLIHGIDLKKIAEKMNGASDGELKAVCTEARMFALRERRVHVTQEDFEMAVAKAMKKDTEKNMWLQKFWK</sequence>
<dbReference type="EMBL" id="JACTNZ010000003">
    <property type="protein sequence ID" value="KAG5557870.1"/>
    <property type="molecule type" value="Genomic_DNA"/>
</dbReference>
<evidence type="ECO:0000256" key="3">
    <source>
        <dbReference type="ARBA" id="ARBA00022741"/>
    </source>
</evidence>
<feature type="domain" description="AAA ATPase AAA+ lid" evidence="7">
    <location>
        <begin position="159"/>
        <end position="201"/>
    </location>
</feature>
<evidence type="ECO:0000256" key="6">
    <source>
        <dbReference type="SAM" id="Phobius"/>
    </source>
</evidence>
<keyword evidence="6" id="KW-0472">Membrane</keyword>
<proteinExistence type="predicted"/>
<keyword evidence="4" id="KW-0067">ATP-binding</keyword>
<dbReference type="Pfam" id="PF17862">
    <property type="entry name" value="AAA_lid_3"/>
    <property type="match status" value="1"/>
</dbReference>
<dbReference type="InterPro" id="IPR041569">
    <property type="entry name" value="AAA_lid_3"/>
</dbReference>
<evidence type="ECO:0000259" key="7">
    <source>
        <dbReference type="Pfam" id="PF17862"/>
    </source>
</evidence>
<dbReference type="Proteomes" id="UP000823749">
    <property type="component" value="Chromosome 3"/>
</dbReference>
<keyword evidence="3" id="KW-0547">Nucleotide-binding</keyword>
<keyword evidence="5" id="KW-0647">Proteasome</keyword>
<keyword evidence="2" id="KW-0963">Cytoplasm</keyword>
<dbReference type="FunFam" id="1.10.8.60:FF:000006">
    <property type="entry name" value="26S protease regulatory subunit 8"/>
    <property type="match status" value="1"/>
</dbReference>
<gene>
    <name evidence="8" type="ORF">RHGRI_007939</name>
</gene>
<organism evidence="8 9">
    <name type="scientific">Rhododendron griersonianum</name>
    <dbReference type="NCBI Taxonomy" id="479676"/>
    <lineage>
        <taxon>Eukaryota</taxon>
        <taxon>Viridiplantae</taxon>
        <taxon>Streptophyta</taxon>
        <taxon>Embryophyta</taxon>
        <taxon>Tracheophyta</taxon>
        <taxon>Spermatophyta</taxon>
        <taxon>Magnoliopsida</taxon>
        <taxon>eudicotyledons</taxon>
        <taxon>Gunneridae</taxon>
        <taxon>Pentapetalae</taxon>
        <taxon>asterids</taxon>
        <taxon>Ericales</taxon>
        <taxon>Ericaceae</taxon>
        <taxon>Ericoideae</taxon>
        <taxon>Rhodoreae</taxon>
        <taxon>Rhododendron</taxon>
    </lineage>
</organism>
<dbReference type="PANTHER" id="PTHR23073">
    <property type="entry name" value="26S PROTEASOME REGULATORY SUBUNIT"/>
    <property type="match status" value="1"/>
</dbReference>
<feature type="transmembrane region" description="Helical" evidence="6">
    <location>
        <begin position="117"/>
        <end position="139"/>
    </location>
</feature>
<dbReference type="InterPro" id="IPR050221">
    <property type="entry name" value="26S_Proteasome_ATPase"/>
</dbReference>
<evidence type="ECO:0000256" key="2">
    <source>
        <dbReference type="ARBA" id="ARBA00022490"/>
    </source>
</evidence>
<dbReference type="GO" id="GO:0005524">
    <property type="term" value="F:ATP binding"/>
    <property type="evidence" value="ECO:0007669"/>
    <property type="project" value="UniProtKB-KW"/>
</dbReference>
<keyword evidence="9" id="KW-1185">Reference proteome</keyword>
<evidence type="ECO:0000313" key="8">
    <source>
        <dbReference type="EMBL" id="KAG5557870.1"/>
    </source>
</evidence>
<dbReference type="SUPFAM" id="SSF52540">
    <property type="entry name" value="P-loop containing nucleoside triphosphate hydrolases"/>
    <property type="match status" value="1"/>
</dbReference>
<dbReference type="GO" id="GO:0000502">
    <property type="term" value="C:proteasome complex"/>
    <property type="evidence" value="ECO:0007669"/>
    <property type="project" value="UniProtKB-KW"/>
</dbReference>
<evidence type="ECO:0000256" key="5">
    <source>
        <dbReference type="ARBA" id="ARBA00022942"/>
    </source>
</evidence>
<dbReference type="AlphaFoldDB" id="A0AAV6KZM6"/>
<reference evidence="8" key="1">
    <citation type="submission" date="2020-08" db="EMBL/GenBank/DDBJ databases">
        <title>Plant Genome Project.</title>
        <authorList>
            <person name="Zhang R.-G."/>
        </authorList>
    </citation>
    <scope>NUCLEOTIDE SEQUENCE</scope>
    <source>
        <strain evidence="8">WSP0</strain>
        <tissue evidence="8">Leaf</tissue>
    </source>
</reference>
<evidence type="ECO:0000256" key="4">
    <source>
        <dbReference type="ARBA" id="ARBA00022840"/>
    </source>
</evidence>
<dbReference type="GO" id="GO:0005737">
    <property type="term" value="C:cytoplasm"/>
    <property type="evidence" value="ECO:0007669"/>
    <property type="project" value="UniProtKB-SubCell"/>
</dbReference>
<keyword evidence="6" id="KW-0812">Transmembrane</keyword>
<accession>A0AAV6KZM6</accession>